<dbReference type="AlphaFoldDB" id="A0A916XZ17"/>
<feature type="modified residue" description="4-aspartylphosphate" evidence="2">
    <location>
        <position position="62"/>
    </location>
</feature>
<evidence type="ECO:0000259" key="3">
    <source>
        <dbReference type="PROSITE" id="PS50110"/>
    </source>
</evidence>
<reference evidence="4" key="2">
    <citation type="submission" date="2020-09" db="EMBL/GenBank/DDBJ databases">
        <authorList>
            <person name="Sun Q."/>
            <person name="Zhou Y."/>
        </authorList>
    </citation>
    <scope>NUCLEOTIDE SEQUENCE</scope>
    <source>
        <strain evidence="4">CGMCC 1.15493</strain>
    </source>
</reference>
<dbReference type="SUPFAM" id="SSF52172">
    <property type="entry name" value="CheY-like"/>
    <property type="match status" value="1"/>
</dbReference>
<dbReference type="PROSITE" id="PS50110">
    <property type="entry name" value="RESPONSE_REGULATORY"/>
    <property type="match status" value="1"/>
</dbReference>
<keyword evidence="5" id="KW-1185">Reference proteome</keyword>
<organism evidence="4 5">
    <name type="scientific">Aureimonas glaciei</name>
    <dbReference type="NCBI Taxonomy" id="1776957"/>
    <lineage>
        <taxon>Bacteria</taxon>
        <taxon>Pseudomonadati</taxon>
        <taxon>Pseudomonadota</taxon>
        <taxon>Alphaproteobacteria</taxon>
        <taxon>Hyphomicrobiales</taxon>
        <taxon>Aurantimonadaceae</taxon>
        <taxon>Aureimonas</taxon>
    </lineage>
</organism>
<evidence type="ECO:0000313" key="5">
    <source>
        <dbReference type="Proteomes" id="UP000613160"/>
    </source>
</evidence>
<name>A0A916XZ17_9HYPH</name>
<dbReference type="SMART" id="SM00448">
    <property type="entry name" value="REC"/>
    <property type="match status" value="1"/>
</dbReference>
<dbReference type="InterPro" id="IPR011006">
    <property type="entry name" value="CheY-like_superfamily"/>
</dbReference>
<reference evidence="4" key="1">
    <citation type="journal article" date="2014" name="Int. J. Syst. Evol. Microbiol.">
        <title>Complete genome sequence of Corynebacterium casei LMG S-19264T (=DSM 44701T), isolated from a smear-ripened cheese.</title>
        <authorList>
            <consortium name="US DOE Joint Genome Institute (JGI-PGF)"/>
            <person name="Walter F."/>
            <person name="Albersmeier A."/>
            <person name="Kalinowski J."/>
            <person name="Ruckert C."/>
        </authorList>
    </citation>
    <scope>NUCLEOTIDE SEQUENCE</scope>
    <source>
        <strain evidence="4">CGMCC 1.15493</strain>
    </source>
</reference>
<accession>A0A916XZ17</accession>
<dbReference type="Gene3D" id="3.40.50.2300">
    <property type="match status" value="1"/>
</dbReference>
<dbReference type="RefSeq" id="WP_188850995.1">
    <property type="nucleotide sequence ID" value="NZ_BMJJ01000005.1"/>
</dbReference>
<dbReference type="InterPro" id="IPR001789">
    <property type="entry name" value="Sig_transdc_resp-reg_receiver"/>
</dbReference>
<comment type="caution">
    <text evidence="4">The sequence shown here is derived from an EMBL/GenBank/DDBJ whole genome shotgun (WGS) entry which is preliminary data.</text>
</comment>
<dbReference type="PANTHER" id="PTHR44591">
    <property type="entry name" value="STRESS RESPONSE REGULATOR PROTEIN 1"/>
    <property type="match status" value="1"/>
</dbReference>
<protein>
    <submittedName>
        <fullName evidence="4">Response regulator</fullName>
    </submittedName>
</protein>
<dbReference type="PANTHER" id="PTHR44591:SF24">
    <property type="entry name" value="PROTEIN-GLUTAMATE METHYLESTERASE_PROTEIN-GLUTAMINE GLUTAMINASE 1"/>
    <property type="match status" value="1"/>
</dbReference>
<keyword evidence="1 2" id="KW-0597">Phosphoprotein</keyword>
<dbReference type="EMBL" id="BMJJ01000005">
    <property type="protein sequence ID" value="GGD20953.1"/>
    <property type="molecule type" value="Genomic_DNA"/>
</dbReference>
<dbReference type="Proteomes" id="UP000613160">
    <property type="component" value="Unassembled WGS sequence"/>
</dbReference>
<dbReference type="GO" id="GO:0000160">
    <property type="term" value="P:phosphorelay signal transduction system"/>
    <property type="evidence" value="ECO:0007669"/>
    <property type="project" value="InterPro"/>
</dbReference>
<evidence type="ECO:0000313" key="4">
    <source>
        <dbReference type="EMBL" id="GGD20953.1"/>
    </source>
</evidence>
<feature type="domain" description="Response regulatory" evidence="3">
    <location>
        <begin position="11"/>
        <end position="122"/>
    </location>
</feature>
<dbReference type="Pfam" id="PF00072">
    <property type="entry name" value="Response_reg"/>
    <property type="match status" value="1"/>
</dbReference>
<sequence length="128" mass="13737">MREGDTLGGLRVFLVEDESLVAMQLEDMVEDLGGECVGLAMKLSRALDMLEGIAAIDVAILDVNLGGDKVYPVAERLRQRAVPIVFATGYGRAGVDPEWQSCEVVQKPYTMQEIAAAVTIARQGVPSA</sequence>
<dbReference type="InterPro" id="IPR050595">
    <property type="entry name" value="Bact_response_regulator"/>
</dbReference>
<proteinExistence type="predicted"/>
<evidence type="ECO:0000256" key="2">
    <source>
        <dbReference type="PROSITE-ProRule" id="PRU00169"/>
    </source>
</evidence>
<evidence type="ECO:0000256" key="1">
    <source>
        <dbReference type="ARBA" id="ARBA00022553"/>
    </source>
</evidence>
<gene>
    <name evidence="4" type="ORF">GCM10011335_24870</name>
</gene>